<dbReference type="RefSeq" id="WP_143101927.1">
    <property type="nucleotide sequence ID" value="NZ_FOKG01000020.1"/>
</dbReference>
<feature type="region of interest" description="Disordered" evidence="1">
    <location>
        <begin position="1"/>
        <end position="24"/>
    </location>
</feature>
<proteinExistence type="predicted"/>
<evidence type="ECO:0000256" key="1">
    <source>
        <dbReference type="SAM" id="MobiDB-lite"/>
    </source>
</evidence>
<name>A0A1I1C2C2_9PSEU</name>
<dbReference type="AlphaFoldDB" id="A0A1I1C2C2"/>
<reference evidence="3" key="1">
    <citation type="submission" date="2016-10" db="EMBL/GenBank/DDBJ databases">
        <authorList>
            <person name="Varghese N."/>
            <person name="Submissions S."/>
        </authorList>
    </citation>
    <scope>NUCLEOTIDE SEQUENCE [LARGE SCALE GENOMIC DNA]</scope>
    <source>
        <strain evidence="3">CGMCC 4.3568</strain>
    </source>
</reference>
<evidence type="ECO:0000313" key="3">
    <source>
        <dbReference type="Proteomes" id="UP000243799"/>
    </source>
</evidence>
<protein>
    <submittedName>
        <fullName evidence="2">Uncharacterized protein</fullName>
    </submittedName>
</protein>
<sequence>MSAWKGRQLGNKPRKKAIGKQTADKATVSILPPKIAKAPRPTAAGLRFDEEQYPAGECAPAVLGEAELPGGLAVTYSFDTVELGTPYAVAVRFVGDTRRSQRPAGFT</sequence>
<evidence type="ECO:0000313" key="2">
    <source>
        <dbReference type="EMBL" id="SFB56759.1"/>
    </source>
</evidence>
<keyword evidence="3" id="KW-1185">Reference proteome</keyword>
<gene>
    <name evidence="2" type="ORF">SAMN05216266_12047</name>
</gene>
<dbReference type="Proteomes" id="UP000243799">
    <property type="component" value="Unassembled WGS sequence"/>
</dbReference>
<dbReference type="EMBL" id="FOKG01000020">
    <property type="protein sequence ID" value="SFB56759.1"/>
    <property type="molecule type" value="Genomic_DNA"/>
</dbReference>
<accession>A0A1I1C2C2</accession>
<organism evidence="2 3">
    <name type="scientific">Amycolatopsis marina</name>
    <dbReference type="NCBI Taxonomy" id="490629"/>
    <lineage>
        <taxon>Bacteria</taxon>
        <taxon>Bacillati</taxon>
        <taxon>Actinomycetota</taxon>
        <taxon>Actinomycetes</taxon>
        <taxon>Pseudonocardiales</taxon>
        <taxon>Pseudonocardiaceae</taxon>
        <taxon>Amycolatopsis</taxon>
    </lineage>
</organism>